<keyword evidence="3" id="KW-1185">Reference proteome</keyword>
<accession>A0ABN9WPD2</accession>
<reference evidence="2" key="1">
    <citation type="submission" date="2023-10" db="EMBL/GenBank/DDBJ databases">
        <authorList>
            <person name="Chen Y."/>
            <person name="Shah S."/>
            <person name="Dougan E. K."/>
            <person name="Thang M."/>
            <person name="Chan C."/>
        </authorList>
    </citation>
    <scope>NUCLEOTIDE SEQUENCE [LARGE SCALE GENOMIC DNA]</scope>
</reference>
<name>A0ABN9WPD2_9DINO</name>
<evidence type="ECO:0000313" key="3">
    <source>
        <dbReference type="Proteomes" id="UP001189429"/>
    </source>
</evidence>
<organism evidence="2 3">
    <name type="scientific">Prorocentrum cordatum</name>
    <dbReference type="NCBI Taxonomy" id="2364126"/>
    <lineage>
        <taxon>Eukaryota</taxon>
        <taxon>Sar</taxon>
        <taxon>Alveolata</taxon>
        <taxon>Dinophyceae</taxon>
        <taxon>Prorocentrales</taxon>
        <taxon>Prorocentraceae</taxon>
        <taxon>Prorocentrum</taxon>
    </lineage>
</organism>
<feature type="compositionally biased region" description="Basic and acidic residues" evidence="1">
    <location>
        <begin position="13"/>
        <end position="22"/>
    </location>
</feature>
<proteinExistence type="predicted"/>
<sequence length="317" mass="34383">MEAAGLESTINGLKDDIQKSKDKAADLEKRLGELRTSEAKNAQLFEVGVREVDEVISKASNLARRKAAKLLAPKRSVSSDSGQVSSLQQLGRQLSFARAGDDAGSGGGLGMAPASFLQTSPAAADGTSRGPEAVLMADKFDVLKAQNSTQTAFEAEERQLQDLVDIEKKRLQVLEASLKDQQPILTEKLKQATETSSLFEMAKRNLLRDRTLLNMTIALSKKILDGHDLMDPKRHEIVNLVKMPIKMLESMDMASFLSRDLQHLSAAPALVQVAARSRARSRARSSTKEDSPTAQMALATSEVEEEDSAVAEPADPQ</sequence>
<gene>
    <name evidence="2" type="ORF">PCOR1329_LOCUS69309</name>
</gene>
<feature type="region of interest" description="Disordered" evidence="1">
    <location>
        <begin position="276"/>
        <end position="317"/>
    </location>
</feature>
<feature type="region of interest" description="Disordered" evidence="1">
    <location>
        <begin position="1"/>
        <end position="22"/>
    </location>
</feature>
<dbReference type="EMBL" id="CAUYUJ010019088">
    <property type="protein sequence ID" value="CAK0888537.1"/>
    <property type="molecule type" value="Genomic_DNA"/>
</dbReference>
<protein>
    <submittedName>
        <fullName evidence="2">Uncharacterized protein</fullName>
    </submittedName>
</protein>
<evidence type="ECO:0000313" key="2">
    <source>
        <dbReference type="EMBL" id="CAK0888537.1"/>
    </source>
</evidence>
<feature type="non-terminal residue" evidence="2">
    <location>
        <position position="317"/>
    </location>
</feature>
<evidence type="ECO:0000256" key="1">
    <source>
        <dbReference type="SAM" id="MobiDB-lite"/>
    </source>
</evidence>
<comment type="caution">
    <text evidence="2">The sequence shown here is derived from an EMBL/GenBank/DDBJ whole genome shotgun (WGS) entry which is preliminary data.</text>
</comment>
<dbReference type="Proteomes" id="UP001189429">
    <property type="component" value="Unassembled WGS sequence"/>
</dbReference>